<name>A0A3D8P8C8_9RHOB</name>
<keyword evidence="1" id="KW-0732">Signal</keyword>
<dbReference type="EMBL" id="QFCQ01000161">
    <property type="protein sequence ID" value="RDW11892.1"/>
    <property type="molecule type" value="Genomic_DNA"/>
</dbReference>
<reference evidence="2 3" key="1">
    <citation type="submission" date="2018-05" db="EMBL/GenBank/DDBJ databases">
        <title>Whole genome sequencing of Paracoccus thiocyanatus SST.</title>
        <authorList>
            <person name="Ghosh W."/>
            <person name="Rameez M.J."/>
            <person name="Roy C."/>
        </authorList>
    </citation>
    <scope>NUCLEOTIDE SEQUENCE [LARGE SCALE GENOMIC DNA]</scope>
    <source>
        <strain evidence="2 3">SST</strain>
    </source>
</reference>
<proteinExistence type="predicted"/>
<evidence type="ECO:0000313" key="3">
    <source>
        <dbReference type="Proteomes" id="UP000256679"/>
    </source>
</evidence>
<evidence type="ECO:0000313" key="2">
    <source>
        <dbReference type="EMBL" id="RDW11892.1"/>
    </source>
</evidence>
<gene>
    <name evidence="2" type="ORF">DIE28_16755</name>
</gene>
<feature type="chain" id="PRO_5017560057" evidence="1">
    <location>
        <begin position="25"/>
        <end position="93"/>
    </location>
</feature>
<feature type="signal peptide" evidence="1">
    <location>
        <begin position="1"/>
        <end position="24"/>
    </location>
</feature>
<keyword evidence="3" id="KW-1185">Reference proteome</keyword>
<sequence length="93" mass="10522">MLEIPMKPLLVPALLVAAAVSAHAQEFGYMAFEPSVNHIDLKTCPAKVTAKDVFCRATLQNDTFHVYVFKDDEDMTFVEMLSFEDGEYELTFK</sequence>
<evidence type="ECO:0000256" key="1">
    <source>
        <dbReference type="SAM" id="SignalP"/>
    </source>
</evidence>
<organism evidence="2 3">
    <name type="scientific">Paracoccus thiocyanatus</name>
    <dbReference type="NCBI Taxonomy" id="34006"/>
    <lineage>
        <taxon>Bacteria</taxon>
        <taxon>Pseudomonadati</taxon>
        <taxon>Pseudomonadota</taxon>
        <taxon>Alphaproteobacteria</taxon>
        <taxon>Rhodobacterales</taxon>
        <taxon>Paracoccaceae</taxon>
        <taxon>Paracoccus</taxon>
    </lineage>
</organism>
<dbReference type="AlphaFoldDB" id="A0A3D8P8C8"/>
<protein>
    <submittedName>
        <fullName evidence="2">Uncharacterized protein</fullName>
    </submittedName>
</protein>
<dbReference type="Proteomes" id="UP000256679">
    <property type="component" value="Unassembled WGS sequence"/>
</dbReference>
<accession>A0A3D8P8C8</accession>
<comment type="caution">
    <text evidence="2">The sequence shown here is derived from an EMBL/GenBank/DDBJ whole genome shotgun (WGS) entry which is preliminary data.</text>
</comment>